<comment type="caution">
    <text evidence="6">The sequence shown here is derived from an EMBL/GenBank/DDBJ whole genome shotgun (WGS) entry which is preliminary data.</text>
</comment>
<evidence type="ECO:0000256" key="1">
    <source>
        <dbReference type="ARBA" id="ARBA00001946"/>
    </source>
</evidence>
<dbReference type="CDD" id="cd04690">
    <property type="entry name" value="NUDIX_Hydrolase"/>
    <property type="match status" value="1"/>
</dbReference>
<keyword evidence="7" id="KW-1185">Reference proteome</keyword>
<protein>
    <submittedName>
        <fullName evidence="6">NUDIX domain-containing protein</fullName>
    </submittedName>
</protein>
<organism evidence="6 7">
    <name type="scientific">Uliginosibacterium silvisoli</name>
    <dbReference type="NCBI Taxonomy" id="3114758"/>
    <lineage>
        <taxon>Bacteria</taxon>
        <taxon>Pseudomonadati</taxon>
        <taxon>Pseudomonadota</taxon>
        <taxon>Betaproteobacteria</taxon>
        <taxon>Rhodocyclales</taxon>
        <taxon>Zoogloeaceae</taxon>
        <taxon>Uliginosibacterium</taxon>
    </lineage>
</organism>
<feature type="domain" description="Nudix hydrolase" evidence="5">
    <location>
        <begin position="1"/>
        <end position="125"/>
    </location>
</feature>
<gene>
    <name evidence="6" type="ORF">VVD49_08200</name>
</gene>
<dbReference type="InterPro" id="IPR020476">
    <property type="entry name" value="Nudix_hydrolase"/>
</dbReference>
<evidence type="ECO:0000256" key="3">
    <source>
        <dbReference type="RuleBase" id="RU003476"/>
    </source>
</evidence>
<keyword evidence="2 3" id="KW-0378">Hydrolase</keyword>
<name>A0ABU6K2D7_9RHOO</name>
<dbReference type="PANTHER" id="PTHR43046">
    <property type="entry name" value="GDP-MANNOSE MANNOSYL HYDROLASE"/>
    <property type="match status" value="1"/>
</dbReference>
<dbReference type="SUPFAM" id="SSF55811">
    <property type="entry name" value="Nudix"/>
    <property type="match status" value="1"/>
</dbReference>
<accession>A0ABU6K2D7</accession>
<dbReference type="EMBL" id="JAYXHS010000001">
    <property type="protein sequence ID" value="MEC5385701.1"/>
    <property type="molecule type" value="Genomic_DNA"/>
</dbReference>
<dbReference type="PROSITE" id="PS00893">
    <property type="entry name" value="NUDIX_BOX"/>
    <property type="match status" value="1"/>
</dbReference>
<proteinExistence type="inferred from homology"/>
<dbReference type="PANTHER" id="PTHR43046:SF2">
    <property type="entry name" value="8-OXO-DGTP DIPHOSPHATASE-RELATED"/>
    <property type="match status" value="1"/>
</dbReference>
<dbReference type="RefSeq" id="WP_327598649.1">
    <property type="nucleotide sequence ID" value="NZ_JAYXHS010000001.1"/>
</dbReference>
<comment type="cofactor">
    <cofactor evidence="1">
        <name>Mg(2+)</name>
        <dbReference type="ChEBI" id="CHEBI:18420"/>
    </cofactor>
</comment>
<evidence type="ECO:0000256" key="4">
    <source>
        <dbReference type="SAM" id="MobiDB-lite"/>
    </source>
</evidence>
<evidence type="ECO:0000259" key="5">
    <source>
        <dbReference type="PROSITE" id="PS51462"/>
    </source>
</evidence>
<dbReference type="InterPro" id="IPR015797">
    <property type="entry name" value="NUDIX_hydrolase-like_dom_sf"/>
</dbReference>
<dbReference type="InterPro" id="IPR000086">
    <property type="entry name" value="NUDIX_hydrolase_dom"/>
</dbReference>
<dbReference type="Pfam" id="PF00293">
    <property type="entry name" value="NUDIX"/>
    <property type="match status" value="1"/>
</dbReference>
<feature type="region of interest" description="Disordered" evidence="4">
    <location>
        <begin position="112"/>
        <end position="139"/>
    </location>
</feature>
<evidence type="ECO:0000313" key="6">
    <source>
        <dbReference type="EMBL" id="MEC5385701.1"/>
    </source>
</evidence>
<sequence>MLDVVAWVCVRDRRMLAVRARGREVWYMPGGKREAGESEAQALLREVGEELGVTLRPDSLFPCCVVHDDAYGLALPMRMACFFADGVGEPAPQAEIDALGWLTSDDADQCATAPGEGARALSTSASSQRGFAELGSPKM</sequence>
<dbReference type="InterPro" id="IPR020084">
    <property type="entry name" value="NUDIX_hydrolase_CS"/>
</dbReference>
<dbReference type="Proteomes" id="UP001331561">
    <property type="component" value="Unassembled WGS sequence"/>
</dbReference>
<evidence type="ECO:0000256" key="2">
    <source>
        <dbReference type="ARBA" id="ARBA00022801"/>
    </source>
</evidence>
<reference evidence="6 7" key="1">
    <citation type="submission" date="2024-01" db="EMBL/GenBank/DDBJ databases">
        <title>Uliginosibacterium soil sp. nov.</title>
        <authorList>
            <person name="Lv Y."/>
        </authorList>
    </citation>
    <scope>NUCLEOTIDE SEQUENCE [LARGE SCALE GENOMIC DNA]</scope>
    <source>
        <strain evidence="6 7">H3</strain>
    </source>
</reference>
<evidence type="ECO:0000313" key="7">
    <source>
        <dbReference type="Proteomes" id="UP001331561"/>
    </source>
</evidence>
<dbReference type="PROSITE" id="PS51462">
    <property type="entry name" value="NUDIX"/>
    <property type="match status" value="1"/>
</dbReference>
<comment type="similarity">
    <text evidence="3">Belongs to the Nudix hydrolase family.</text>
</comment>
<dbReference type="PRINTS" id="PR00502">
    <property type="entry name" value="NUDIXFAMILY"/>
</dbReference>
<dbReference type="Gene3D" id="3.90.79.10">
    <property type="entry name" value="Nucleoside Triphosphate Pyrophosphohydrolase"/>
    <property type="match status" value="1"/>
</dbReference>